<comment type="caution">
    <text evidence="2">The sequence shown here is derived from an EMBL/GenBank/DDBJ whole genome shotgun (WGS) entry which is preliminary data.</text>
</comment>
<evidence type="ECO:0000313" key="3">
    <source>
        <dbReference type="Proteomes" id="UP001180840"/>
    </source>
</evidence>
<gene>
    <name evidence="2" type="ORF">J2S39_002441</name>
</gene>
<accession>A0ABU2A0Q4</accession>
<evidence type="ECO:0000256" key="1">
    <source>
        <dbReference type="SAM" id="MobiDB-lite"/>
    </source>
</evidence>
<protein>
    <recommendedName>
        <fullName evidence="4">Antitoxin</fullName>
    </recommendedName>
</protein>
<organism evidence="2 3">
    <name type="scientific">Corynebacterium guangdongense</name>
    <dbReference type="NCBI Taxonomy" id="1783348"/>
    <lineage>
        <taxon>Bacteria</taxon>
        <taxon>Bacillati</taxon>
        <taxon>Actinomycetota</taxon>
        <taxon>Actinomycetes</taxon>
        <taxon>Mycobacteriales</taxon>
        <taxon>Corynebacteriaceae</taxon>
        <taxon>Corynebacterium</taxon>
    </lineage>
</organism>
<dbReference type="Proteomes" id="UP001180840">
    <property type="component" value="Unassembled WGS sequence"/>
</dbReference>
<feature type="region of interest" description="Disordered" evidence="1">
    <location>
        <begin position="56"/>
        <end position="81"/>
    </location>
</feature>
<evidence type="ECO:0008006" key="4">
    <source>
        <dbReference type="Google" id="ProtNLM"/>
    </source>
</evidence>
<name>A0ABU2A0Q4_9CORY</name>
<reference evidence="2" key="1">
    <citation type="submission" date="2023-07" db="EMBL/GenBank/DDBJ databases">
        <title>Sequencing the genomes of 1000 actinobacteria strains.</title>
        <authorList>
            <person name="Klenk H.-P."/>
        </authorList>
    </citation>
    <scope>NUCLEOTIDE SEQUENCE</scope>
    <source>
        <strain evidence="2">DSM 107476</strain>
    </source>
</reference>
<sequence>MNFIDKAKNLAGEAITRAKDAAANIDADVIHEQVDKLQERIGNEKVNEQIDNLQERFGGDSITGTVDGPLDAEADPEHPAP</sequence>
<evidence type="ECO:0000313" key="2">
    <source>
        <dbReference type="EMBL" id="MDR7330765.1"/>
    </source>
</evidence>
<keyword evidence="3" id="KW-1185">Reference proteome</keyword>
<proteinExistence type="predicted"/>
<dbReference type="EMBL" id="JAVDXZ010000001">
    <property type="protein sequence ID" value="MDR7330765.1"/>
    <property type="molecule type" value="Genomic_DNA"/>
</dbReference>
<dbReference type="RefSeq" id="WP_290196774.1">
    <property type="nucleotide sequence ID" value="NZ_CP047654.1"/>
</dbReference>